<gene>
    <name evidence="1" type="ORF">A2264_02120</name>
</gene>
<dbReference type="Proteomes" id="UP000176614">
    <property type="component" value="Unassembled WGS sequence"/>
</dbReference>
<dbReference type="EMBL" id="MEVT01000014">
    <property type="protein sequence ID" value="OGC62649.1"/>
    <property type="molecule type" value="Genomic_DNA"/>
</dbReference>
<organism evidence="1 2">
    <name type="scientific">candidate division WWE3 bacterium RIFOXYA2_FULL_46_9</name>
    <dbReference type="NCBI Taxonomy" id="1802636"/>
    <lineage>
        <taxon>Bacteria</taxon>
        <taxon>Katanobacteria</taxon>
    </lineage>
</organism>
<comment type="caution">
    <text evidence="1">The sequence shown here is derived from an EMBL/GenBank/DDBJ whole genome shotgun (WGS) entry which is preliminary data.</text>
</comment>
<reference evidence="1 2" key="1">
    <citation type="journal article" date="2016" name="Nat. Commun.">
        <title>Thousands of microbial genomes shed light on interconnected biogeochemical processes in an aquifer system.</title>
        <authorList>
            <person name="Anantharaman K."/>
            <person name="Brown C.T."/>
            <person name="Hug L.A."/>
            <person name="Sharon I."/>
            <person name="Castelle C.J."/>
            <person name="Probst A.J."/>
            <person name="Thomas B.C."/>
            <person name="Singh A."/>
            <person name="Wilkins M.J."/>
            <person name="Karaoz U."/>
            <person name="Brodie E.L."/>
            <person name="Williams K.H."/>
            <person name="Hubbard S.S."/>
            <person name="Banfield J.F."/>
        </authorList>
    </citation>
    <scope>NUCLEOTIDE SEQUENCE [LARGE SCALE GENOMIC DNA]</scope>
</reference>
<evidence type="ECO:0000313" key="1">
    <source>
        <dbReference type="EMBL" id="OGC62649.1"/>
    </source>
</evidence>
<proteinExistence type="predicted"/>
<dbReference type="AlphaFoldDB" id="A0A1F4VZN9"/>
<protein>
    <submittedName>
        <fullName evidence="1">Uncharacterized protein</fullName>
    </submittedName>
</protein>
<name>A0A1F4VZN9_UNCKA</name>
<sequence length="142" mass="16926">MTLFIIAVLLSIFFGPFIVPMLLPGKLVTRIAVKLYKANKLEKWAFLFGKVYKSYSLKVGSRNPNFRFFRDRVYEIWFESDHNSWLKTEIFDDIYPTQSVRMFSEWTRNPLVRGREIKYIKTLCIRRVPCASMFNLLLEVKL</sequence>
<evidence type="ECO:0000313" key="2">
    <source>
        <dbReference type="Proteomes" id="UP000176614"/>
    </source>
</evidence>
<accession>A0A1F4VZN9</accession>